<keyword evidence="7 10" id="KW-1133">Transmembrane helix</keyword>
<dbReference type="OrthoDB" id="6500128at2759"/>
<comment type="caution">
    <text evidence="13">The sequence shown here is derived from an EMBL/GenBank/DDBJ whole genome shotgun (WGS) entry which is preliminary data.</text>
</comment>
<evidence type="ECO:0000256" key="8">
    <source>
        <dbReference type="ARBA" id="ARBA00023136"/>
    </source>
</evidence>
<dbReference type="Pfam" id="PF00664">
    <property type="entry name" value="ABC_membrane"/>
    <property type="match status" value="3"/>
</dbReference>
<dbReference type="InterPro" id="IPR027417">
    <property type="entry name" value="P-loop_NTPase"/>
</dbReference>
<dbReference type="PANTHER" id="PTHR24221:SF651">
    <property type="entry name" value="HEAVY METAL TOLERANCE PROTEIN"/>
    <property type="match status" value="1"/>
</dbReference>
<keyword evidence="8 10" id="KW-0472">Membrane</keyword>
<protein>
    <submittedName>
        <fullName evidence="13">(pine wood nematode) hypothetical protein</fullName>
    </submittedName>
</protein>
<dbReference type="Gene3D" id="3.40.50.300">
    <property type="entry name" value="P-loop containing nucleotide triphosphate hydrolases"/>
    <property type="match status" value="3"/>
</dbReference>
<organism evidence="13 14">
    <name type="scientific">Bursaphelenchus xylophilus</name>
    <name type="common">Pinewood nematode worm</name>
    <name type="synonym">Aphelenchoides xylophilus</name>
    <dbReference type="NCBI Taxonomy" id="6326"/>
    <lineage>
        <taxon>Eukaryota</taxon>
        <taxon>Metazoa</taxon>
        <taxon>Ecdysozoa</taxon>
        <taxon>Nematoda</taxon>
        <taxon>Chromadorea</taxon>
        <taxon>Rhabditida</taxon>
        <taxon>Tylenchina</taxon>
        <taxon>Tylenchomorpha</taxon>
        <taxon>Aphelenchoidea</taxon>
        <taxon>Aphelenchoididae</taxon>
        <taxon>Bursaphelenchus</taxon>
    </lineage>
</organism>
<keyword evidence="2" id="KW-0813">Transport</keyword>
<dbReference type="NCBIfam" id="NF010167">
    <property type="entry name" value="PRK13648.1"/>
    <property type="match status" value="3"/>
</dbReference>
<dbReference type="SUPFAM" id="SSF52540">
    <property type="entry name" value="P-loop containing nucleoside triphosphate hydrolases"/>
    <property type="match status" value="3"/>
</dbReference>
<feature type="transmembrane region" description="Helical" evidence="10">
    <location>
        <begin position="1423"/>
        <end position="1444"/>
    </location>
</feature>
<dbReference type="InterPro" id="IPR039421">
    <property type="entry name" value="Type_1_exporter"/>
</dbReference>
<dbReference type="PROSITE" id="PS50893">
    <property type="entry name" value="ABC_TRANSPORTER_2"/>
    <property type="match status" value="3"/>
</dbReference>
<dbReference type="SUPFAM" id="SSF90123">
    <property type="entry name" value="ABC transporter transmembrane region"/>
    <property type="match status" value="3"/>
</dbReference>
<reference evidence="13" key="1">
    <citation type="submission" date="2020-09" db="EMBL/GenBank/DDBJ databases">
        <authorList>
            <person name="Kikuchi T."/>
        </authorList>
    </citation>
    <scope>NUCLEOTIDE SEQUENCE</scope>
    <source>
        <strain evidence="13">Ka4C1</strain>
    </source>
</reference>
<dbReference type="GO" id="GO:0005774">
    <property type="term" value="C:vacuolar membrane"/>
    <property type="evidence" value="ECO:0007669"/>
    <property type="project" value="TreeGrafter"/>
</dbReference>
<evidence type="ECO:0000256" key="10">
    <source>
        <dbReference type="SAM" id="Phobius"/>
    </source>
</evidence>
<dbReference type="GO" id="GO:0005886">
    <property type="term" value="C:plasma membrane"/>
    <property type="evidence" value="ECO:0007669"/>
    <property type="project" value="UniProtKB-SubCell"/>
</dbReference>
<keyword evidence="14" id="KW-1185">Reference proteome</keyword>
<keyword evidence="4 10" id="KW-0812">Transmembrane</keyword>
<evidence type="ECO:0000256" key="6">
    <source>
        <dbReference type="ARBA" id="ARBA00022840"/>
    </source>
</evidence>
<dbReference type="InterPro" id="IPR003439">
    <property type="entry name" value="ABC_transporter-like_ATP-bd"/>
</dbReference>
<dbReference type="InterPro" id="IPR017871">
    <property type="entry name" value="ABC_transporter-like_CS"/>
</dbReference>
<dbReference type="InterPro" id="IPR011527">
    <property type="entry name" value="ABC1_TM_dom"/>
</dbReference>
<evidence type="ECO:0000313" key="13">
    <source>
        <dbReference type="EMBL" id="CAD5232636.1"/>
    </source>
</evidence>
<dbReference type="SMART" id="SM00382">
    <property type="entry name" value="AAA"/>
    <property type="match status" value="3"/>
</dbReference>
<gene>
    <name evidence="13" type="ORF">BXYJ_LOCUS12727</name>
</gene>
<dbReference type="SMR" id="A0A7I8XJV7"/>
<feature type="domain" description="ABC transmembrane type-1" evidence="12">
    <location>
        <begin position="677"/>
        <end position="968"/>
    </location>
</feature>
<evidence type="ECO:0000313" key="14">
    <source>
        <dbReference type="Proteomes" id="UP000659654"/>
    </source>
</evidence>
<feature type="transmembrane region" description="Helical" evidence="10">
    <location>
        <begin position="1313"/>
        <end position="1334"/>
    </location>
</feature>
<dbReference type="InterPro" id="IPR003593">
    <property type="entry name" value="AAA+_ATPase"/>
</dbReference>
<proteinExistence type="inferred from homology"/>
<feature type="domain" description="ABC transmembrane type-1" evidence="12">
    <location>
        <begin position="69"/>
        <end position="346"/>
    </location>
</feature>
<sequence length="1843" mass="212980">MLFSIVVGFTVIYATYYIRKYIKLTYVDNIFNVCKQKVVDFDYAGTWYKTKFLCRYMWPDDRIIQIKTVVCFALLITGNVMNMVVPLFGKWMVDKLSTEKHFVTDVLSMTFGFLCLQGNAYFNRALSDVRSMIHTSVRQYTEARVKVDIYSHLLHMPYTWYTEQNGRMDSSDYFHQSAYTFQSFPDLLVFSLLPAFVDVFIATTFFVHTFDLQLTLMVGTVAFLYYASTKWMDYLISRYDNEFNDDIDYYGMSCEALKNFETVKYFCNEKLELNNFRKAIAKKHEVEKKQQNSCQINLSVRSLLTDGLLMLGTFLMAYRRAVDSTELTAGDYVLFTNFFYQFTEPMWSLEGAIEQIKYALEQAGPLIKLFDTPLEGEGGTLKGVEISGGLKLDNVSFSYVEGSEVLHNVTFEVPEGKTVALVGPTGSGKSTVVRLLYRFLEPTEGAILISDTNIKQYDIYEYRRQIGVVPQDCALFNKSIQYNLNYANWDADEEEIEKATRAAQIHRMIEKKPEKLKEKVGERGMKLSGGEKQRMAIARTILKNPKYLFMDEATSSLDTITERQIQKALTDLTKNKTCVIVAHRLSTIVHADNIVVLKDGRVLEQGNHKKLLENNGLYAKMWNLQLGGDFDLSGYGRRFDLWKQEVVEYDYARLRKKLKILCRYIWPNETNVQIKAVICLILIATGRIFNLVFPWLAKYAVDEMTHEKHLFWDLVAMTLGFFCLQGNGYVMDILSDLQNIVYLSVRNHMSTRIQVDFYRHLIHLPYTWYSDKGHSELSDEFSMNSRVFKDFPDDLIFNLIPEIGDALIALVFFTTTFDLKLAVVLSIVAMVDVVINTMINQWSERVDTAESEDCDQADSSAEMIGLYYNETVKYFCNEEFEVKRFEKRMELENRRLMKREKFSHFTSMLQCVSNDILLMLSTFFMAYQRNSTASLDFSAGDYVLFSNYFFKVTSPLHTIQFSIRRIRETLEKADNLIEILEIPEENEGKKLKNIEIQGPLKLENVSFSYVEGTEVLHNLNFEVPEGKTTAVVGPTGSGKSTLIRLLYRFLEPTEGTIYINNVDTRDLDVYEYRRQIGVVPQDSVLFNDTIKYNLSYAKLDADEKEIDQATRAAQIDEMIRKKPEKYETKVGERGMKLSGGEKQRMAIARTILKNPKYLFMDEATSSLDTLTERQIQKALADLAKDKTCVIVAHRLSTIVHADNIVVLQDGRRTWVMFLGVLVAVLTTVLTYILWGKGGFGERIVSWKQNTVEYDYAHLWKRVKLLCKYAWPNENKIRIKAIICLVLMTTGRFLNLLIPLFAKYAVDEMSHKKHFFWDLVAMTFGFFCLQGNGYITEVISNIRSLVYISVRQHTSTRVRADIYRHLIQLPYTWHADKSHNDVMDAYQRSYQTFEWFPEYVMFEFLPSIVDATVGFAFFVNTFDLYLTILLSFVAALDVATSKFFMGWESRTWEKEAEEYENISNDMEGLYNNETVKYFCNEEFEVERFKRGLEDEHRREMKREFFNYFSSMAHCLKNDFLLMLGTFLMAYQRSTSETADLTAGDYLLFSSYFYRFTGPLSHIEYAYKQIGKSLSQADDLMQLLELKGENWGAKLKAKIEGGITVQNVSFSYVEGAEVLHNVTFEVPEGKTVALVGPTGSGKSTMIRLLYRFLEPNHGVISINNVNTRYLDVYEYRRQVGVVPQDSVLFNDTIKYNLSYAKLDANEKEIDQATRAAQIDEMIGKKPEKYETKVGERGMKLSGGEKQRMAIARTILKNPKYLFMDEATSFLDTVTERQIQKALTELARNKACVIVAHRLSTIVHADNIVVLQEGRVLEQGNHKKLLENNGLYAKMWNLQQGGDFNQ</sequence>
<evidence type="ECO:0000256" key="2">
    <source>
        <dbReference type="ARBA" id="ARBA00022448"/>
    </source>
</evidence>
<dbReference type="GO" id="GO:0016887">
    <property type="term" value="F:ATP hydrolysis activity"/>
    <property type="evidence" value="ECO:0007669"/>
    <property type="project" value="InterPro"/>
</dbReference>
<evidence type="ECO:0000259" key="11">
    <source>
        <dbReference type="PROSITE" id="PS50893"/>
    </source>
</evidence>
<feature type="transmembrane region" description="Helical" evidence="10">
    <location>
        <begin position="69"/>
        <end position="89"/>
    </location>
</feature>
<keyword evidence="3" id="KW-1003">Cell membrane</keyword>
<comment type="similarity">
    <text evidence="9">Belongs to the ABC transporter superfamily. ABCB family. Heavy Metal importer (TC 3.A.1.210) subfamily.</text>
</comment>
<dbReference type="PROSITE" id="PS50929">
    <property type="entry name" value="ABC_TM1F"/>
    <property type="match status" value="3"/>
</dbReference>
<dbReference type="FunFam" id="3.40.50.300:FF:000221">
    <property type="entry name" value="Multidrug ABC transporter ATP-binding protein"/>
    <property type="match status" value="1"/>
</dbReference>
<feature type="domain" description="ABC transporter" evidence="11">
    <location>
        <begin position="1601"/>
        <end position="1835"/>
    </location>
</feature>
<dbReference type="PROSITE" id="PS00211">
    <property type="entry name" value="ABC_TRANSPORTER_1"/>
    <property type="match status" value="3"/>
</dbReference>
<evidence type="ECO:0000256" key="5">
    <source>
        <dbReference type="ARBA" id="ARBA00022741"/>
    </source>
</evidence>
<feature type="domain" description="ABC transporter" evidence="11">
    <location>
        <begin position="1000"/>
        <end position="1234"/>
    </location>
</feature>
<feature type="domain" description="ABC transporter" evidence="11">
    <location>
        <begin position="390"/>
        <end position="624"/>
    </location>
</feature>
<evidence type="ECO:0000256" key="7">
    <source>
        <dbReference type="ARBA" id="ARBA00022989"/>
    </source>
</evidence>
<feature type="domain" description="ABC transmembrane type-1" evidence="12">
    <location>
        <begin position="1281"/>
        <end position="1570"/>
    </location>
</feature>
<dbReference type="PANTHER" id="PTHR24221">
    <property type="entry name" value="ATP-BINDING CASSETTE SUB-FAMILY B"/>
    <property type="match status" value="1"/>
</dbReference>
<name>A0A7I8XJV7_BURXY</name>
<feature type="transmembrane region" description="Helical" evidence="10">
    <location>
        <begin position="1280"/>
        <end position="1301"/>
    </location>
</feature>
<evidence type="ECO:0000256" key="1">
    <source>
        <dbReference type="ARBA" id="ARBA00004651"/>
    </source>
</evidence>
<keyword evidence="5" id="KW-0547">Nucleotide-binding</keyword>
<accession>A0A7I8XJV7</accession>
<dbReference type="EMBL" id="CAJFDI010000005">
    <property type="protein sequence ID" value="CAD5232636.1"/>
    <property type="molecule type" value="Genomic_DNA"/>
</dbReference>
<feature type="transmembrane region" description="Helical" evidence="10">
    <location>
        <begin position="1214"/>
        <end position="1234"/>
    </location>
</feature>
<dbReference type="Proteomes" id="UP000582659">
    <property type="component" value="Unassembled WGS sequence"/>
</dbReference>
<dbReference type="Pfam" id="PF00005">
    <property type="entry name" value="ABC_tran"/>
    <property type="match status" value="3"/>
</dbReference>
<dbReference type="GO" id="GO:0005524">
    <property type="term" value="F:ATP binding"/>
    <property type="evidence" value="ECO:0007669"/>
    <property type="project" value="UniProtKB-KW"/>
</dbReference>
<feature type="transmembrane region" description="Helical" evidence="10">
    <location>
        <begin position="187"/>
        <end position="206"/>
    </location>
</feature>
<feature type="transmembrane region" description="Helical" evidence="10">
    <location>
        <begin position="101"/>
        <end position="122"/>
    </location>
</feature>
<evidence type="ECO:0000259" key="12">
    <source>
        <dbReference type="PROSITE" id="PS50929"/>
    </source>
</evidence>
<evidence type="ECO:0000256" key="9">
    <source>
        <dbReference type="ARBA" id="ARBA00024363"/>
    </source>
</evidence>
<dbReference type="Proteomes" id="UP000659654">
    <property type="component" value="Unassembled WGS sequence"/>
</dbReference>
<keyword evidence="6" id="KW-0067">ATP-binding</keyword>
<comment type="subcellular location">
    <subcellularLocation>
        <location evidence="1">Cell membrane</location>
        <topology evidence="1">Multi-pass membrane protein</topology>
    </subcellularLocation>
</comment>
<dbReference type="GO" id="GO:0140359">
    <property type="term" value="F:ABC-type transporter activity"/>
    <property type="evidence" value="ECO:0007669"/>
    <property type="project" value="InterPro"/>
</dbReference>
<dbReference type="InterPro" id="IPR036640">
    <property type="entry name" value="ABC1_TM_sf"/>
</dbReference>
<evidence type="ECO:0000256" key="3">
    <source>
        <dbReference type="ARBA" id="ARBA00022475"/>
    </source>
</evidence>
<dbReference type="EMBL" id="CAJFCV020000005">
    <property type="protein sequence ID" value="CAG9125342.1"/>
    <property type="molecule type" value="Genomic_DNA"/>
</dbReference>
<dbReference type="FunFam" id="3.40.50.300:FF:000287">
    <property type="entry name" value="Multidrug ABC transporter ATP-binding protein"/>
    <property type="match status" value="2"/>
</dbReference>
<evidence type="ECO:0000256" key="4">
    <source>
        <dbReference type="ARBA" id="ARBA00022692"/>
    </source>
</evidence>
<dbReference type="Gene3D" id="1.20.1560.10">
    <property type="entry name" value="ABC transporter type 1, transmembrane domain"/>
    <property type="match status" value="3"/>
</dbReference>